<reference evidence="1 2" key="1">
    <citation type="submission" date="2022-12" db="EMBL/GenBank/DDBJ databases">
        <title>Chromosome-level genome of Tegillarca granosa.</title>
        <authorList>
            <person name="Kim J."/>
        </authorList>
    </citation>
    <scope>NUCLEOTIDE SEQUENCE [LARGE SCALE GENOMIC DNA]</scope>
    <source>
        <strain evidence="1">Teg-2019</strain>
        <tissue evidence="1">Adductor muscle</tissue>
    </source>
</reference>
<evidence type="ECO:0000313" key="1">
    <source>
        <dbReference type="EMBL" id="KAJ8303082.1"/>
    </source>
</evidence>
<proteinExistence type="predicted"/>
<gene>
    <name evidence="1" type="ORF">KUTeg_019478</name>
</gene>
<keyword evidence="2" id="KW-1185">Reference proteome</keyword>
<sequence length="128" mass="14761">MGRKGKELSPDIKNIAQLDTANIITSSCGHLLMSFQQIDTANIKTSRSVRTKKLLYYIQYYWNMFHTQNNDNEITRKHRYFQVIIEPAYYRADYKNHNTCGSRATVSVIKSIKTAVGSMPDDVLSLKH</sequence>
<dbReference type="EMBL" id="JARBDR010000917">
    <property type="protein sequence ID" value="KAJ8303082.1"/>
    <property type="molecule type" value="Genomic_DNA"/>
</dbReference>
<accession>A0ABQ9ECQ5</accession>
<organism evidence="1 2">
    <name type="scientific">Tegillarca granosa</name>
    <name type="common">Malaysian cockle</name>
    <name type="synonym">Anadara granosa</name>
    <dbReference type="NCBI Taxonomy" id="220873"/>
    <lineage>
        <taxon>Eukaryota</taxon>
        <taxon>Metazoa</taxon>
        <taxon>Spiralia</taxon>
        <taxon>Lophotrochozoa</taxon>
        <taxon>Mollusca</taxon>
        <taxon>Bivalvia</taxon>
        <taxon>Autobranchia</taxon>
        <taxon>Pteriomorphia</taxon>
        <taxon>Arcoida</taxon>
        <taxon>Arcoidea</taxon>
        <taxon>Arcidae</taxon>
        <taxon>Tegillarca</taxon>
    </lineage>
</organism>
<evidence type="ECO:0000313" key="2">
    <source>
        <dbReference type="Proteomes" id="UP001217089"/>
    </source>
</evidence>
<protein>
    <submittedName>
        <fullName evidence="1">Uncharacterized protein</fullName>
    </submittedName>
</protein>
<dbReference type="Proteomes" id="UP001217089">
    <property type="component" value="Unassembled WGS sequence"/>
</dbReference>
<comment type="caution">
    <text evidence="1">The sequence shown here is derived from an EMBL/GenBank/DDBJ whole genome shotgun (WGS) entry which is preliminary data.</text>
</comment>
<name>A0ABQ9ECQ5_TEGGR</name>